<dbReference type="InterPro" id="IPR036116">
    <property type="entry name" value="FN3_sf"/>
</dbReference>
<evidence type="ECO:0000256" key="1">
    <source>
        <dbReference type="ARBA" id="ARBA00004167"/>
    </source>
</evidence>
<proteinExistence type="predicted"/>
<dbReference type="OrthoDB" id="5843397at2759"/>
<dbReference type="SUPFAM" id="SSF48726">
    <property type="entry name" value="Immunoglobulin"/>
    <property type="match status" value="3"/>
</dbReference>
<dbReference type="SMART" id="SM00408">
    <property type="entry name" value="IGc2"/>
    <property type="match status" value="2"/>
</dbReference>
<feature type="domain" description="Fibronectin type-III" evidence="6">
    <location>
        <begin position="325"/>
        <end position="417"/>
    </location>
</feature>
<dbReference type="InterPro" id="IPR003598">
    <property type="entry name" value="Ig_sub2"/>
</dbReference>
<keyword evidence="2 4" id="KW-0472">Membrane</keyword>
<dbReference type="SUPFAM" id="SSF49265">
    <property type="entry name" value="Fibronectin type III"/>
    <property type="match status" value="1"/>
</dbReference>
<comment type="subcellular location">
    <subcellularLocation>
        <location evidence="1">Membrane</location>
        <topology evidence="1">Single-pass membrane protein</topology>
    </subcellularLocation>
</comment>
<accession>A0A8J2RYG5</accession>
<evidence type="ECO:0000259" key="5">
    <source>
        <dbReference type="PROSITE" id="PS50835"/>
    </source>
</evidence>
<evidence type="ECO:0008006" key="9">
    <source>
        <dbReference type="Google" id="ProtNLM"/>
    </source>
</evidence>
<dbReference type="AlphaFoldDB" id="A0A8J2RYG5"/>
<name>A0A8J2RYG5_9CRUS</name>
<feature type="transmembrane region" description="Helical" evidence="4">
    <location>
        <begin position="427"/>
        <end position="452"/>
    </location>
</feature>
<keyword evidence="3" id="KW-1015">Disulfide bond</keyword>
<dbReference type="CDD" id="cd00063">
    <property type="entry name" value="FN3"/>
    <property type="match status" value="1"/>
</dbReference>
<keyword evidence="8" id="KW-1185">Reference proteome</keyword>
<reference evidence="7" key="1">
    <citation type="submission" date="2021-11" db="EMBL/GenBank/DDBJ databases">
        <authorList>
            <person name="Schell T."/>
        </authorList>
    </citation>
    <scope>NUCLEOTIDE SEQUENCE</scope>
    <source>
        <strain evidence="7">M5</strain>
    </source>
</reference>
<dbReference type="Pfam" id="PF08205">
    <property type="entry name" value="C2-set_2"/>
    <property type="match status" value="1"/>
</dbReference>
<dbReference type="PROSITE" id="PS50835">
    <property type="entry name" value="IG_LIKE"/>
    <property type="match status" value="2"/>
</dbReference>
<dbReference type="Gene3D" id="2.60.40.10">
    <property type="entry name" value="Immunoglobulins"/>
    <property type="match status" value="3"/>
</dbReference>
<dbReference type="InterPro" id="IPR007110">
    <property type="entry name" value="Ig-like_dom"/>
</dbReference>
<evidence type="ECO:0000313" key="8">
    <source>
        <dbReference type="Proteomes" id="UP000789390"/>
    </source>
</evidence>
<sequence>MAKVTLRPLWVLINGAEKPLSVGKSHTFECVTGGSRPSVNIRWYLHSIQQPAKERITMDGSNTTSILKLMPTAKDHDAELICVAVNPVLVVGNGSFATNGTISSIETRRRLIVHFDVSPMAELELGRNLKADAIAEGNDVYFECRVRSNPPPHRFLWTHEGQNIRENIAAGVIIVEQSLVIRRVSRSHSGRYSCTAINAEGSGVSNTVQLRVMFQPVCRPGQKILYGVAKQETVVVHCQTDAIPPAHSHRWAFNTSVLDVIELQDNQMFQKTTGEGAEADGTSIISYSPQSDRDYGSLICWARNVIGEQREPCVYRIFLGVRPDPPSNCSILNQTADAVEVWCRPGFDGGHPQLFQFEIFDTQSAVLLYNKSGRYPHLRVGNLDSGIKLYIQISAFNQRGRSPLVPLEAYTIKIADKQTVIMETRDWASILGIASGVSTSILILCIAIGLIARFRRQNQHLNHDRHQPNKMDRINNTAITAKANSIDELQHNNEDPDIIINIHDQQQFTQNHHHSSASSVYYKKEGADWTRPENESTHLHFCTQSDIDKPVVVGVQYYHSLNRQTETGKPWMTDDLDTVITVKTPHRHKEKPAHLL</sequence>
<evidence type="ECO:0000256" key="2">
    <source>
        <dbReference type="ARBA" id="ARBA00023136"/>
    </source>
</evidence>
<feature type="domain" description="Ig-like" evidence="5">
    <location>
        <begin position="8"/>
        <end position="103"/>
    </location>
</feature>
<dbReference type="Pfam" id="PF13927">
    <property type="entry name" value="Ig_3"/>
    <property type="match status" value="1"/>
</dbReference>
<feature type="domain" description="Ig-like" evidence="5">
    <location>
        <begin position="119"/>
        <end position="211"/>
    </location>
</feature>
<dbReference type="SMART" id="SM00409">
    <property type="entry name" value="IG"/>
    <property type="match status" value="2"/>
</dbReference>
<dbReference type="PANTHER" id="PTHR23278">
    <property type="entry name" value="SIDESTEP PROTEIN"/>
    <property type="match status" value="1"/>
</dbReference>
<dbReference type="InterPro" id="IPR036179">
    <property type="entry name" value="Ig-like_dom_sf"/>
</dbReference>
<evidence type="ECO:0000256" key="3">
    <source>
        <dbReference type="ARBA" id="ARBA00023157"/>
    </source>
</evidence>
<dbReference type="InterPro" id="IPR013162">
    <property type="entry name" value="CD80_C2-set"/>
</dbReference>
<dbReference type="EMBL" id="CAKKLH010000281">
    <property type="protein sequence ID" value="CAH0108078.1"/>
    <property type="molecule type" value="Genomic_DNA"/>
</dbReference>
<dbReference type="InterPro" id="IPR003961">
    <property type="entry name" value="FN3_dom"/>
</dbReference>
<organism evidence="7 8">
    <name type="scientific">Daphnia galeata</name>
    <dbReference type="NCBI Taxonomy" id="27404"/>
    <lineage>
        <taxon>Eukaryota</taxon>
        <taxon>Metazoa</taxon>
        <taxon>Ecdysozoa</taxon>
        <taxon>Arthropoda</taxon>
        <taxon>Crustacea</taxon>
        <taxon>Branchiopoda</taxon>
        <taxon>Diplostraca</taxon>
        <taxon>Cladocera</taxon>
        <taxon>Anomopoda</taxon>
        <taxon>Daphniidae</taxon>
        <taxon>Daphnia</taxon>
    </lineage>
</organism>
<comment type="caution">
    <text evidence="7">The sequence shown here is derived from an EMBL/GenBank/DDBJ whole genome shotgun (WGS) entry which is preliminary data.</text>
</comment>
<dbReference type="InterPro" id="IPR003599">
    <property type="entry name" value="Ig_sub"/>
</dbReference>
<evidence type="ECO:0000259" key="6">
    <source>
        <dbReference type="PROSITE" id="PS50853"/>
    </source>
</evidence>
<keyword evidence="4" id="KW-1133">Transmembrane helix</keyword>
<dbReference type="GO" id="GO:0016020">
    <property type="term" value="C:membrane"/>
    <property type="evidence" value="ECO:0007669"/>
    <property type="project" value="UniProtKB-SubCell"/>
</dbReference>
<dbReference type="PANTHER" id="PTHR23278:SF19">
    <property type="entry name" value="OBSCURIN"/>
    <property type="match status" value="1"/>
</dbReference>
<evidence type="ECO:0000256" key="4">
    <source>
        <dbReference type="SAM" id="Phobius"/>
    </source>
</evidence>
<dbReference type="PROSITE" id="PS50853">
    <property type="entry name" value="FN3"/>
    <property type="match status" value="1"/>
</dbReference>
<dbReference type="Proteomes" id="UP000789390">
    <property type="component" value="Unassembled WGS sequence"/>
</dbReference>
<gene>
    <name evidence="7" type="ORF">DGAL_LOCUS11444</name>
</gene>
<dbReference type="InterPro" id="IPR013783">
    <property type="entry name" value="Ig-like_fold"/>
</dbReference>
<keyword evidence="4" id="KW-0812">Transmembrane</keyword>
<evidence type="ECO:0000313" key="7">
    <source>
        <dbReference type="EMBL" id="CAH0108078.1"/>
    </source>
</evidence>
<protein>
    <recommendedName>
        <fullName evidence="9">Sidestep protein</fullName>
    </recommendedName>
</protein>